<feature type="region of interest" description="Disordered" evidence="7">
    <location>
        <begin position="1124"/>
        <end position="1144"/>
    </location>
</feature>
<dbReference type="EMBL" id="PKPP01004952">
    <property type="protein sequence ID" value="PWA62065.1"/>
    <property type="molecule type" value="Genomic_DNA"/>
</dbReference>
<feature type="compositionally biased region" description="Low complexity" evidence="7">
    <location>
        <begin position="1306"/>
        <end position="1317"/>
    </location>
</feature>
<feature type="compositionally biased region" description="Basic and acidic residues" evidence="7">
    <location>
        <begin position="1038"/>
        <end position="1057"/>
    </location>
</feature>
<proteinExistence type="inferred from homology"/>
<reference evidence="10 11" key="1">
    <citation type="journal article" date="2018" name="Mol. Plant">
        <title>The genome of Artemisia annua provides insight into the evolution of Asteraceae family and artemisinin biosynthesis.</title>
        <authorList>
            <person name="Shen Q."/>
            <person name="Zhang L."/>
            <person name="Liao Z."/>
            <person name="Wang S."/>
            <person name="Yan T."/>
            <person name="Shi P."/>
            <person name="Liu M."/>
            <person name="Fu X."/>
            <person name="Pan Q."/>
            <person name="Wang Y."/>
            <person name="Lv Z."/>
            <person name="Lu X."/>
            <person name="Zhang F."/>
            <person name="Jiang W."/>
            <person name="Ma Y."/>
            <person name="Chen M."/>
            <person name="Hao X."/>
            <person name="Li L."/>
            <person name="Tang Y."/>
            <person name="Lv G."/>
            <person name="Zhou Y."/>
            <person name="Sun X."/>
            <person name="Brodelius P.E."/>
            <person name="Rose J.K.C."/>
            <person name="Tang K."/>
        </authorList>
    </citation>
    <scope>NUCLEOTIDE SEQUENCE [LARGE SCALE GENOMIC DNA]</scope>
    <source>
        <strain evidence="11">cv. Huhao1</strain>
        <tissue evidence="10">Leaf</tissue>
    </source>
</reference>
<dbReference type="Proteomes" id="UP000245207">
    <property type="component" value="Unassembled WGS sequence"/>
</dbReference>
<feature type="domain" description="Sec16 Sec23-binding" evidence="8">
    <location>
        <begin position="687"/>
        <end position="970"/>
    </location>
</feature>
<evidence type="ECO:0000256" key="1">
    <source>
        <dbReference type="ARBA" id="ARBA00004240"/>
    </source>
</evidence>
<dbReference type="CDD" id="cd09233">
    <property type="entry name" value="ACE1-Sec16-like"/>
    <property type="match status" value="1"/>
</dbReference>
<name>A0A2U1MLC4_ARTAN</name>
<feature type="region of interest" description="Disordered" evidence="7">
    <location>
        <begin position="1352"/>
        <end position="1383"/>
    </location>
</feature>
<gene>
    <name evidence="10" type="ORF">CTI12_AA369860</name>
</gene>
<evidence type="ECO:0000259" key="9">
    <source>
        <dbReference type="Pfam" id="PF12932"/>
    </source>
</evidence>
<feature type="compositionally biased region" description="Acidic residues" evidence="7">
    <location>
        <begin position="1"/>
        <end position="20"/>
    </location>
</feature>
<dbReference type="GO" id="GO:0016192">
    <property type="term" value="P:vesicle-mediated transport"/>
    <property type="evidence" value="ECO:0007669"/>
    <property type="project" value="UniProtKB-KW"/>
</dbReference>
<keyword evidence="5 6" id="KW-0931">ER-Golgi transport</keyword>
<dbReference type="InterPro" id="IPR024298">
    <property type="entry name" value="Sec16_Sec23-bd"/>
</dbReference>
<comment type="caution">
    <text evidence="10">The sequence shown here is derived from an EMBL/GenBank/DDBJ whole genome shotgun (WGS) entry which is preliminary data.</text>
</comment>
<organism evidence="10 11">
    <name type="scientific">Artemisia annua</name>
    <name type="common">Sweet wormwood</name>
    <dbReference type="NCBI Taxonomy" id="35608"/>
    <lineage>
        <taxon>Eukaryota</taxon>
        <taxon>Viridiplantae</taxon>
        <taxon>Streptophyta</taxon>
        <taxon>Embryophyta</taxon>
        <taxon>Tracheophyta</taxon>
        <taxon>Spermatophyta</taxon>
        <taxon>Magnoliopsida</taxon>
        <taxon>eudicotyledons</taxon>
        <taxon>Gunneridae</taxon>
        <taxon>Pentapetalae</taxon>
        <taxon>asterids</taxon>
        <taxon>campanulids</taxon>
        <taxon>Asterales</taxon>
        <taxon>Asteraceae</taxon>
        <taxon>Asteroideae</taxon>
        <taxon>Anthemideae</taxon>
        <taxon>Artemisiinae</taxon>
        <taxon>Artemisia</taxon>
    </lineage>
</organism>
<keyword evidence="6" id="KW-0333">Golgi apparatus</keyword>
<dbReference type="Pfam" id="PF12932">
    <property type="entry name" value="Sec16"/>
    <property type="match status" value="1"/>
</dbReference>
<evidence type="ECO:0000256" key="5">
    <source>
        <dbReference type="ARBA" id="ARBA00022892"/>
    </source>
</evidence>
<keyword evidence="6" id="KW-0653">Protein transport</keyword>
<evidence type="ECO:0000256" key="7">
    <source>
        <dbReference type="SAM" id="MobiDB-lite"/>
    </source>
</evidence>
<evidence type="ECO:0000256" key="4">
    <source>
        <dbReference type="ARBA" id="ARBA00022824"/>
    </source>
</evidence>
<keyword evidence="3 6" id="KW-0813">Transport</keyword>
<feature type="compositionally biased region" description="Polar residues" evidence="7">
    <location>
        <begin position="1263"/>
        <end position="1275"/>
    </location>
</feature>
<dbReference type="Pfam" id="PF12931">
    <property type="entry name" value="TPR_Sec16"/>
    <property type="match status" value="1"/>
</dbReference>
<feature type="compositionally biased region" description="Low complexity" evidence="7">
    <location>
        <begin position="1158"/>
        <end position="1173"/>
    </location>
</feature>
<dbReference type="InterPro" id="IPR024340">
    <property type="entry name" value="Sec16_CCD"/>
</dbReference>
<keyword evidence="4 6" id="KW-0256">Endoplasmic reticulum</keyword>
<protein>
    <recommendedName>
        <fullName evidence="6">Protein transport protein sec16</fullName>
    </recommendedName>
</protein>
<evidence type="ECO:0000313" key="10">
    <source>
        <dbReference type="EMBL" id="PWA62065.1"/>
    </source>
</evidence>
<evidence type="ECO:0000256" key="2">
    <source>
        <dbReference type="ARBA" id="ARBA00005927"/>
    </source>
</evidence>
<dbReference type="PANTHER" id="PTHR13402">
    <property type="entry name" value="RGPR-RELATED"/>
    <property type="match status" value="1"/>
</dbReference>
<dbReference type="GO" id="GO:0015031">
    <property type="term" value="P:protein transport"/>
    <property type="evidence" value="ECO:0007669"/>
    <property type="project" value="UniProtKB-KW"/>
</dbReference>
<feature type="compositionally biased region" description="Polar residues" evidence="7">
    <location>
        <begin position="1058"/>
        <end position="1071"/>
    </location>
</feature>
<comment type="similarity">
    <text evidence="2 6">Belongs to the SEC16 family.</text>
</comment>
<feature type="region of interest" description="Disordered" evidence="7">
    <location>
        <begin position="1158"/>
        <end position="1184"/>
    </location>
</feature>
<evidence type="ECO:0000256" key="3">
    <source>
        <dbReference type="ARBA" id="ARBA00022448"/>
    </source>
</evidence>
<evidence type="ECO:0000313" key="11">
    <source>
        <dbReference type="Proteomes" id="UP000245207"/>
    </source>
</evidence>
<dbReference type="STRING" id="35608.A0A2U1MLC4"/>
<feature type="compositionally biased region" description="Low complexity" evidence="7">
    <location>
        <begin position="1235"/>
        <end position="1248"/>
    </location>
</feature>
<feature type="compositionally biased region" description="Low complexity" evidence="7">
    <location>
        <begin position="1276"/>
        <end position="1287"/>
    </location>
</feature>
<sequence>MVEDTDEDFFDKLVDDDDDVPLPNNNNSKVTALASDNNNNNKLLVNNDEIDDDDADAKAFANLSISEEDLGKLGEKDENEIINKVEEPSRLVSSNSFAFDSVNDQVVENGNVGLVAKVSEEEDLNYGSSGGIKEVQWSAFGTDGAQDSFNAFGSDEPDFFNGFGDGVDQMGKGGNLVATESAVSNSLHVNNVNDYSQPGHENFNDYSQQSANTAEQGTGGQDPNSSQYWDNLYPGWKYDANTGGWYQVDEGNNATSLAQDAYNAADWTASNEKSEVSYLQQSTQSVAGVAEMGTTESITNWNSGSQVGQNNESSTQWNQGLQDNNITDTGYPSNMVFDPQYPGWYYDTNVQEWRSLDEYNSQSTVVAQDQVAKNGFVESNNELEQDNNWNSSFSNAEQPSSTIWQPNVVDNRNNQQLANNYANNSYVDKHVTQHQSFNNASQVNYELPAVSGSQSFVPFSQTFKQNEMMNGANSFQYQDEQSSFQQAVQSGHQMSYRSTAGRSSAGRPPHALVTFGFGGKLIVMKDSSALVNASFGGQGSDSGSISVHNLAEVVTSGAPRVHDYFHTLCQQSFPGPLSGGNVGGKELNRWIDERITHSENSDVDYQKAEVIKLLLSLLKIASQHYGKLRSPFGSDNSLKENDAPEVAVAKLFASVKNSSEYNSYDAVAHCLQQVPSEAQTRETAAEVQTLLVSGKKKDALHRAQEGQLWGPALVLAAQLGDQFYVDTVKQMAIRQLVPGSPMRTLCLLIAGQPADVFAADATADGGISGAVNMYPQPTQTQPNGNGMLDDWEGNLAVITANRTKDDELVLIHLGDCLWKERSNIIAAHICYLVAEANFESYSDTARLCLIGADHWKHPRTYASPEAIQRTEVYEYSKMLGNSQFTLLTFQPYKLIYAHMLAEVGRVSDSLKYCQVVTKSLKTGRVPEVETWRQLVTSLEDRIKTHQQGGFSTNLAPAKIVNKLLSFIDSTTQRVVGLPPPIPSTSGGIAPVDHHHQPPKAARVLASQSTMAISSLMPSASMEPINQEDANKRSIHNRSASEPDFGRSPRQGQDDTLKENSAGSQSKASGNTSRFSRFSFGSGLLQKTVGMVLKPRQEKQAKLGDSMKFYYDAKLGRWVEEGVDPPAEEAALPPPPTTMTSFQNGSVDYSINSALRTESLSSGSSDFSSPIPASHNSGIPPIPAVNQFSARQRTGVRSRYVDTMNPGGGNPTNLYQSPSFSTNKPITNPNPSFFIPKAAPAAEQPTATPDNFQPAPEQPADTPDNFQQNTTSVNQISSYPSRNSPSPSAMGMQKYASMDDISKRGASSTTSTSTSTSSFANQPMPTHARRTFSWSGSGNEDLSVSGYSEFKPFGGASGMPPSAFTRNQTGFRYASNDDLQEVEL</sequence>
<accession>A0A2U1MLC4</accession>
<feature type="compositionally biased region" description="Polar residues" evidence="7">
    <location>
        <begin position="1210"/>
        <end position="1230"/>
    </location>
</feature>
<evidence type="ECO:0000256" key="6">
    <source>
        <dbReference type="RuleBase" id="RU364101"/>
    </source>
</evidence>
<dbReference type="GO" id="GO:0012507">
    <property type="term" value="C:ER to Golgi transport vesicle membrane"/>
    <property type="evidence" value="ECO:0007669"/>
    <property type="project" value="TreeGrafter"/>
</dbReference>
<feature type="region of interest" description="Disordered" evidence="7">
    <location>
        <begin position="1"/>
        <end position="39"/>
    </location>
</feature>
<dbReference type="GO" id="GO:0007030">
    <property type="term" value="P:Golgi organization"/>
    <property type="evidence" value="ECO:0007669"/>
    <property type="project" value="TreeGrafter"/>
</dbReference>
<dbReference type="GO" id="GO:0000139">
    <property type="term" value="C:Golgi membrane"/>
    <property type="evidence" value="ECO:0007669"/>
    <property type="project" value="UniProtKB-SubCell"/>
</dbReference>
<dbReference type="Gene3D" id="1.25.40.1030">
    <property type="match status" value="1"/>
</dbReference>
<evidence type="ECO:0000259" key="8">
    <source>
        <dbReference type="Pfam" id="PF12931"/>
    </source>
</evidence>
<comment type="subcellular location">
    <subcellularLocation>
        <location evidence="1">Endoplasmic reticulum</location>
    </subcellularLocation>
    <subcellularLocation>
        <location evidence="6">Golgi apparatus membrane</location>
    </subcellularLocation>
</comment>
<dbReference type="GO" id="GO:0070973">
    <property type="term" value="P:protein localization to endoplasmic reticulum exit site"/>
    <property type="evidence" value="ECO:0007669"/>
    <property type="project" value="TreeGrafter"/>
</dbReference>
<feature type="domain" description="Sec16 central conserved" evidence="9">
    <location>
        <begin position="510"/>
        <end position="626"/>
    </location>
</feature>
<feature type="region of interest" description="Disordered" evidence="7">
    <location>
        <begin position="1028"/>
        <end position="1074"/>
    </location>
</feature>
<dbReference type="GO" id="GO:0070971">
    <property type="term" value="C:endoplasmic reticulum exit site"/>
    <property type="evidence" value="ECO:0007669"/>
    <property type="project" value="TreeGrafter"/>
</dbReference>
<keyword evidence="11" id="KW-1185">Reference proteome</keyword>
<dbReference type="OrthoDB" id="8918678at2759"/>
<feature type="region of interest" description="Disordered" evidence="7">
    <location>
        <begin position="1199"/>
        <end position="1338"/>
    </location>
</feature>
<keyword evidence="6" id="KW-0472">Membrane</keyword>
<dbReference type="PANTHER" id="PTHR13402:SF6">
    <property type="entry name" value="SECRETORY 16, ISOFORM I"/>
    <property type="match status" value="1"/>
</dbReference>